<evidence type="ECO:0000256" key="2">
    <source>
        <dbReference type="ARBA" id="ARBA00008138"/>
    </source>
</evidence>
<dbReference type="RefSeq" id="WP_345466364.1">
    <property type="nucleotide sequence ID" value="NZ_BAABHF010000023.1"/>
</dbReference>
<evidence type="ECO:0000256" key="5">
    <source>
        <dbReference type="ARBA" id="ARBA00022691"/>
    </source>
</evidence>
<comment type="similarity">
    <text evidence="2 6">Belongs to the UPF0677 family.</text>
</comment>
<organism evidence="7 8">
    <name type="scientific">Actinoallomurus oryzae</name>
    <dbReference type="NCBI Taxonomy" id="502180"/>
    <lineage>
        <taxon>Bacteria</taxon>
        <taxon>Bacillati</taxon>
        <taxon>Actinomycetota</taxon>
        <taxon>Actinomycetes</taxon>
        <taxon>Streptosporangiales</taxon>
        <taxon>Thermomonosporaceae</taxon>
        <taxon>Actinoallomurus</taxon>
    </lineage>
</organism>
<dbReference type="NCBIfam" id="TIGR00027">
    <property type="entry name" value="mthyl_TIGR00027"/>
    <property type="match status" value="1"/>
</dbReference>
<name>A0ABP8Q7C5_9ACTN</name>
<comment type="function">
    <text evidence="1 6">Exhibits S-adenosyl-L-methionine-dependent methyltransferase activity.</text>
</comment>
<reference evidence="8" key="1">
    <citation type="journal article" date="2019" name="Int. J. Syst. Evol. Microbiol.">
        <title>The Global Catalogue of Microorganisms (GCM) 10K type strain sequencing project: providing services to taxonomists for standard genome sequencing and annotation.</title>
        <authorList>
            <consortium name="The Broad Institute Genomics Platform"/>
            <consortium name="The Broad Institute Genome Sequencing Center for Infectious Disease"/>
            <person name="Wu L."/>
            <person name="Ma J."/>
        </authorList>
    </citation>
    <scope>NUCLEOTIDE SEQUENCE [LARGE SCALE GENOMIC DNA]</scope>
    <source>
        <strain evidence="8">JCM 17933</strain>
    </source>
</reference>
<protein>
    <recommendedName>
        <fullName evidence="6">S-adenosyl-L-methionine-dependent methyltransferase</fullName>
        <ecNumber evidence="6">2.1.1.-</ecNumber>
    </recommendedName>
</protein>
<dbReference type="GO" id="GO:0032259">
    <property type="term" value="P:methylation"/>
    <property type="evidence" value="ECO:0007669"/>
    <property type="project" value="UniProtKB-KW"/>
</dbReference>
<evidence type="ECO:0000256" key="3">
    <source>
        <dbReference type="ARBA" id="ARBA00022603"/>
    </source>
</evidence>
<dbReference type="SUPFAM" id="SSF53335">
    <property type="entry name" value="S-adenosyl-L-methionine-dependent methyltransferases"/>
    <property type="match status" value="1"/>
</dbReference>
<evidence type="ECO:0000313" key="8">
    <source>
        <dbReference type="Proteomes" id="UP001500503"/>
    </source>
</evidence>
<keyword evidence="4" id="KW-0808">Transferase</keyword>
<evidence type="ECO:0000256" key="6">
    <source>
        <dbReference type="RuleBase" id="RU362030"/>
    </source>
</evidence>
<accession>A0ABP8Q7C5</accession>
<proteinExistence type="inferred from homology"/>
<evidence type="ECO:0000256" key="1">
    <source>
        <dbReference type="ARBA" id="ARBA00003907"/>
    </source>
</evidence>
<dbReference type="PANTHER" id="PTHR43619">
    <property type="entry name" value="S-ADENOSYL-L-METHIONINE-DEPENDENT METHYLTRANSFERASE YKTD-RELATED"/>
    <property type="match status" value="1"/>
</dbReference>
<keyword evidence="8" id="KW-1185">Reference proteome</keyword>
<dbReference type="InterPro" id="IPR011610">
    <property type="entry name" value="SAM_mthyl_Trfase_ML2640-like"/>
</dbReference>
<dbReference type="InterPro" id="IPR007213">
    <property type="entry name" value="Ppm1/Ppm2/Tcmp"/>
</dbReference>
<dbReference type="Gene3D" id="3.40.50.150">
    <property type="entry name" value="Vaccinia Virus protein VP39"/>
    <property type="match status" value="1"/>
</dbReference>
<dbReference type="EMBL" id="BAABHF010000023">
    <property type="protein sequence ID" value="GAA4498105.1"/>
    <property type="molecule type" value="Genomic_DNA"/>
</dbReference>
<sequence length="298" mass="32305">MTERHEAEGLAGIAATSLVVAAARAAEQHRDDRLFEDPFAELFLRAAGAEGTATGADDTATGDEARLLIGEGMRTFLREMGDQPAVRTAYLDEQLLRAAREGCHQVVLLAAGMDTRAFRLHWPEETRVFDVDFAEVLRFKLRVLEQAGATARCDHRPVPADLRRDWPAELRARGFSAREPTAWLAEGILYALPSTAADALLQQITSLSAPGSVFAADHIKGSPALDSAIAAMSADLVDSWQSGPAGALDAWLAGHHWTPRVDSLATVVGRYGRPVPSVFDARRSDTSRGWLVTARRGR</sequence>
<keyword evidence="5 6" id="KW-0949">S-adenosyl-L-methionine</keyword>
<dbReference type="EC" id="2.1.1.-" evidence="6"/>
<comment type="caution">
    <text evidence="7">The sequence shown here is derived from an EMBL/GenBank/DDBJ whole genome shotgun (WGS) entry which is preliminary data.</text>
</comment>
<dbReference type="GO" id="GO:0008168">
    <property type="term" value="F:methyltransferase activity"/>
    <property type="evidence" value="ECO:0007669"/>
    <property type="project" value="UniProtKB-KW"/>
</dbReference>
<gene>
    <name evidence="7" type="ORF">GCM10023191_042760</name>
</gene>
<evidence type="ECO:0000313" key="7">
    <source>
        <dbReference type="EMBL" id="GAA4498105.1"/>
    </source>
</evidence>
<keyword evidence="3 6" id="KW-0489">Methyltransferase</keyword>
<dbReference type="InterPro" id="IPR029063">
    <property type="entry name" value="SAM-dependent_MTases_sf"/>
</dbReference>
<evidence type="ECO:0000256" key="4">
    <source>
        <dbReference type="ARBA" id="ARBA00022679"/>
    </source>
</evidence>
<dbReference type="Pfam" id="PF04072">
    <property type="entry name" value="LCM"/>
    <property type="match status" value="1"/>
</dbReference>
<dbReference type="PANTHER" id="PTHR43619:SF2">
    <property type="entry name" value="S-ADENOSYL-L-METHIONINE-DEPENDENT METHYLTRANSFERASES SUPERFAMILY PROTEIN"/>
    <property type="match status" value="1"/>
</dbReference>
<dbReference type="Proteomes" id="UP001500503">
    <property type="component" value="Unassembled WGS sequence"/>
</dbReference>